<evidence type="ECO:0000256" key="1">
    <source>
        <dbReference type="SAM" id="MobiDB-lite"/>
    </source>
</evidence>
<dbReference type="CDD" id="cd09917">
    <property type="entry name" value="F-box_SF"/>
    <property type="match status" value="1"/>
</dbReference>
<protein>
    <submittedName>
        <fullName evidence="3">Ras-related protein Rab</fullName>
    </submittedName>
</protein>
<dbReference type="GO" id="GO:0003924">
    <property type="term" value="F:GTPase activity"/>
    <property type="evidence" value="ECO:0007669"/>
    <property type="project" value="InterPro"/>
</dbReference>
<reference evidence="3 4" key="1">
    <citation type="submission" date="2024-03" db="EMBL/GenBank/DDBJ databases">
        <title>The Acrasis kona genome and developmental transcriptomes reveal deep origins of eukaryotic multicellular pathways.</title>
        <authorList>
            <person name="Sheikh S."/>
            <person name="Fu C.-J."/>
            <person name="Brown M.W."/>
            <person name="Baldauf S.L."/>
        </authorList>
    </citation>
    <scope>NUCLEOTIDE SEQUENCE [LARGE SCALE GENOMIC DNA]</scope>
    <source>
        <strain evidence="3 4">ATCC MYA-3509</strain>
    </source>
</reference>
<dbReference type="SUPFAM" id="SSF52540">
    <property type="entry name" value="P-loop containing nucleoside triphosphate hydrolases"/>
    <property type="match status" value="1"/>
</dbReference>
<feature type="domain" description="F-box" evidence="2">
    <location>
        <begin position="24"/>
        <end position="62"/>
    </location>
</feature>
<evidence type="ECO:0000313" key="4">
    <source>
        <dbReference type="Proteomes" id="UP001431209"/>
    </source>
</evidence>
<dbReference type="SMART" id="SM00173">
    <property type="entry name" value="RAS"/>
    <property type="match status" value="1"/>
</dbReference>
<dbReference type="Proteomes" id="UP001431209">
    <property type="component" value="Unassembled WGS sequence"/>
</dbReference>
<dbReference type="AlphaFoldDB" id="A0AAW2ZDM8"/>
<dbReference type="PANTHER" id="PTHR47979">
    <property type="entry name" value="DRAB11-RELATED"/>
    <property type="match status" value="1"/>
</dbReference>
<gene>
    <name evidence="3" type="ORF">AKO1_008901</name>
</gene>
<name>A0AAW2ZDM8_9EUKA</name>
<dbReference type="InterPro" id="IPR050209">
    <property type="entry name" value="Rab_GTPases_membrane_traffic"/>
</dbReference>
<comment type="caution">
    <text evidence="3">The sequence shown here is derived from an EMBL/GenBank/DDBJ whole genome shotgun (WGS) entry which is preliminary data.</text>
</comment>
<feature type="region of interest" description="Disordered" evidence="1">
    <location>
        <begin position="434"/>
        <end position="455"/>
    </location>
</feature>
<dbReference type="Gene3D" id="3.40.50.300">
    <property type="entry name" value="P-loop containing nucleotide triphosphate hydrolases"/>
    <property type="match status" value="1"/>
</dbReference>
<accession>A0AAW2ZDM8</accession>
<dbReference type="Gene3D" id="1.20.1280.50">
    <property type="match status" value="1"/>
</dbReference>
<feature type="region of interest" description="Disordered" evidence="1">
    <location>
        <begin position="486"/>
        <end position="508"/>
    </location>
</feature>
<evidence type="ECO:0000259" key="2">
    <source>
        <dbReference type="PROSITE" id="PS50181"/>
    </source>
</evidence>
<dbReference type="SMART" id="SM00175">
    <property type="entry name" value="RAB"/>
    <property type="match status" value="1"/>
</dbReference>
<dbReference type="InterPro" id="IPR027417">
    <property type="entry name" value="P-loop_NTPase"/>
</dbReference>
<dbReference type="GO" id="GO:0005525">
    <property type="term" value="F:GTP binding"/>
    <property type="evidence" value="ECO:0007669"/>
    <property type="project" value="InterPro"/>
</dbReference>
<dbReference type="InterPro" id="IPR001810">
    <property type="entry name" value="F-box_dom"/>
</dbReference>
<dbReference type="PROSITE" id="PS51419">
    <property type="entry name" value="RAB"/>
    <property type="match status" value="1"/>
</dbReference>
<organism evidence="3 4">
    <name type="scientific">Acrasis kona</name>
    <dbReference type="NCBI Taxonomy" id="1008807"/>
    <lineage>
        <taxon>Eukaryota</taxon>
        <taxon>Discoba</taxon>
        <taxon>Heterolobosea</taxon>
        <taxon>Tetramitia</taxon>
        <taxon>Eutetramitia</taxon>
        <taxon>Acrasidae</taxon>
        <taxon>Acrasis</taxon>
    </lineage>
</organism>
<dbReference type="InterPro" id="IPR001806">
    <property type="entry name" value="Small_GTPase"/>
</dbReference>
<sequence>MSNVGELYQDHLINSQLKRTYDGSEILIHIFQFLPPHDILRMSLVNSLWNEQASSNFLWKNMTQRAIKMRFNFDGSDVEEDLTSKVYQNQVMDWRKLYFAIVGSRWRWRRGIRNSTDRHDHLFKVMILGDKKVGKSTLLLRMVKEDIKKDVISEQISKYEMSHKTCTVVDVLPPHSAVKLQIYDSNIIDMAQYVKTCRKYSCVCHAVVIVYNVAQKRTFFNAINKWLNMVRNQNLSCNVFLVANKSDFKEMNHQVNTTEAEAIAQSKVSAIKASGTEDLVAAITNVIHRRVVQNEDYETRWPDILAAKHSLHIRFFFTLMQVPKKNAIQNDEHAEYTESAISAPSTETNDKNVGSYDEEEVTAIIDDDADETENDYNDGEFYDVEDPEVNEFVSLTMFRKQKPSDKDYFSSLVIGGTNSPTSPHKGPRIVRRLRTGSLSHPSTDQDEFSLAETESHQPTIHLASVQRAGKRQTKKYTNDVLWLSENPDASTEDNLNSSRASTTMTDTTPHHAEVKSDELDGTGLTDAIIIEAMNKESEVVASNVENNTPKNLKHNGKQCRVM</sequence>
<dbReference type="InterPro" id="IPR036047">
    <property type="entry name" value="F-box-like_dom_sf"/>
</dbReference>
<dbReference type="Pfam" id="PF12937">
    <property type="entry name" value="F-box-like"/>
    <property type="match status" value="1"/>
</dbReference>
<dbReference type="PRINTS" id="PR00449">
    <property type="entry name" value="RASTRNSFRMNG"/>
</dbReference>
<dbReference type="PROSITE" id="PS50181">
    <property type="entry name" value="FBOX"/>
    <property type="match status" value="1"/>
</dbReference>
<feature type="compositionally biased region" description="Polar residues" evidence="1">
    <location>
        <begin position="487"/>
        <end position="507"/>
    </location>
</feature>
<evidence type="ECO:0000313" key="3">
    <source>
        <dbReference type="EMBL" id="KAL0487908.1"/>
    </source>
</evidence>
<dbReference type="Pfam" id="PF00071">
    <property type="entry name" value="Ras"/>
    <property type="match status" value="1"/>
</dbReference>
<feature type="region of interest" description="Disordered" evidence="1">
    <location>
        <begin position="331"/>
        <end position="355"/>
    </location>
</feature>
<dbReference type="EMBL" id="JAOPGA020001383">
    <property type="protein sequence ID" value="KAL0487908.1"/>
    <property type="molecule type" value="Genomic_DNA"/>
</dbReference>
<dbReference type="SUPFAM" id="SSF81383">
    <property type="entry name" value="F-box domain"/>
    <property type="match status" value="1"/>
</dbReference>
<keyword evidence="4" id="KW-1185">Reference proteome</keyword>
<proteinExistence type="predicted"/>